<dbReference type="InterPro" id="IPR006171">
    <property type="entry name" value="TOPRIM_dom"/>
</dbReference>
<dbReference type="InterPro" id="IPR003601">
    <property type="entry name" value="Topo_IA_2"/>
</dbReference>
<evidence type="ECO:0000256" key="7">
    <source>
        <dbReference type="RuleBase" id="RU362092"/>
    </source>
</evidence>
<keyword evidence="11" id="KW-1185">Reference proteome</keyword>
<dbReference type="CDD" id="cd03362">
    <property type="entry name" value="TOPRIM_TopoIA_TopoIII"/>
    <property type="match status" value="1"/>
</dbReference>
<evidence type="ECO:0000256" key="1">
    <source>
        <dbReference type="ARBA" id="ARBA00000213"/>
    </source>
</evidence>
<dbReference type="Gene3D" id="1.10.290.10">
    <property type="entry name" value="Topoisomerase I, domain 4"/>
    <property type="match status" value="2"/>
</dbReference>
<organism evidence="10 11">
    <name type="scientific">Operophtera brumata</name>
    <name type="common">Winter moth</name>
    <name type="synonym">Phalaena brumata</name>
    <dbReference type="NCBI Taxonomy" id="104452"/>
    <lineage>
        <taxon>Eukaryota</taxon>
        <taxon>Metazoa</taxon>
        <taxon>Ecdysozoa</taxon>
        <taxon>Arthropoda</taxon>
        <taxon>Hexapoda</taxon>
        <taxon>Insecta</taxon>
        <taxon>Pterygota</taxon>
        <taxon>Neoptera</taxon>
        <taxon>Endopterygota</taxon>
        <taxon>Lepidoptera</taxon>
        <taxon>Glossata</taxon>
        <taxon>Ditrysia</taxon>
        <taxon>Geometroidea</taxon>
        <taxon>Geometridae</taxon>
        <taxon>Larentiinae</taxon>
        <taxon>Operophtera</taxon>
    </lineage>
</organism>
<dbReference type="SUPFAM" id="SSF56712">
    <property type="entry name" value="Prokaryotic type I DNA topoisomerase"/>
    <property type="match status" value="2"/>
</dbReference>
<evidence type="ECO:0000256" key="6">
    <source>
        <dbReference type="ARBA" id="ARBA00023235"/>
    </source>
</evidence>
<dbReference type="AlphaFoldDB" id="A0A0L7LRP9"/>
<dbReference type="InterPro" id="IPR003602">
    <property type="entry name" value="Topo_IA_DNA-bd_dom"/>
</dbReference>
<evidence type="ECO:0000256" key="4">
    <source>
        <dbReference type="ARBA" id="ARBA00023029"/>
    </source>
</evidence>
<sequence length="864" mass="95107">MKVALMVAEKPSLAQNLATILSNGKCSTSKTSNQSCAVHEWNGTFRNESVHFKMTSVCGHVMSLDFPGKYNSWDKVDPVELFSCPTEKKEAMPRLRIPMFLSQEGRGADYLILWLDCDKEGENICFEVMNCVQGYMKGDVYSPHVTFRARFSSITDKDIKAALNSLVRPNENESRSVDARQELDLRIGCAFTRYQTKYFQGNYMKSLVVSVNAKEKTRARPVALNTIELMRVASAGLGMGPHHAMQVSVYSTTLCSYGENFDLLGALRLQQGSSKWGAEVKAIIAAGVNKPKKGHDAGDHPPITPMRAAYFDLLGALRLQQGSSKWSAEVKAIIAAGVNKPKKGHDAGDHLPITKGHDAGDHLPITKGHDAGDHPPITPMRAASESELEGDAWRIYDYITRHFIATLSRDCKYLSTTITFHIGTETFTYTGNTLVDAGYTEIMHWQVCIYTLVDAGYTEIMHWQVCIQHARGRRLYGDYALAGLYTTRSWTPAIRRLCTGRFVYNTLVDAGYSEIMHWQIDPELVLPTMRTAVEEQLNLIAVGRADFHAVLAHTAEIFRRKFQYFVRSIEQMDQLFEGYEEGLRLQLVHPPDVRVRSELDGRVGLRGVRGRRAGAGPVSAQVEVSMQPEATRVSVSDVQCGACGAQHVTVEYKAERTKLPAMLTEMTACLYCEPAFSALVSASLEVSVSDVQCGACGAQHVTVEYKAERTKLPAMLTEMTACLYCEPAFSALVSASLDVSASDVQCGAQHVTVEYKAERTKLPAMLTEMTACLYCEPAFSALVSASLDGSVSDVQCGAQHVTVEYKAERTKLPAMLTEMTACLYCEPAFSALVSASLDVSVSDVQCGARGAQHLSGNGSFHVMY</sequence>
<dbReference type="GO" id="GO:0006281">
    <property type="term" value="P:DNA repair"/>
    <property type="evidence" value="ECO:0007669"/>
    <property type="project" value="TreeGrafter"/>
</dbReference>
<dbReference type="PROSITE" id="PS52039">
    <property type="entry name" value="TOPO_IA_2"/>
    <property type="match status" value="1"/>
</dbReference>
<evidence type="ECO:0000256" key="5">
    <source>
        <dbReference type="ARBA" id="ARBA00023125"/>
    </source>
</evidence>
<dbReference type="Gene3D" id="2.70.20.10">
    <property type="entry name" value="Topoisomerase I, domain 3"/>
    <property type="match status" value="2"/>
</dbReference>
<dbReference type="SMART" id="SM00436">
    <property type="entry name" value="TOP1Bc"/>
    <property type="match status" value="1"/>
</dbReference>
<keyword evidence="5 7" id="KW-0238">DNA-binding</keyword>
<dbReference type="InterPro" id="IPR034144">
    <property type="entry name" value="TOPRIM_TopoIII"/>
</dbReference>
<dbReference type="InterPro" id="IPR000380">
    <property type="entry name" value="Topo_IA"/>
</dbReference>
<dbReference type="Gene3D" id="1.10.460.10">
    <property type="entry name" value="Topoisomerase I, domain 2"/>
    <property type="match status" value="2"/>
</dbReference>
<dbReference type="GO" id="GO:0003677">
    <property type="term" value="F:DNA binding"/>
    <property type="evidence" value="ECO:0007669"/>
    <property type="project" value="UniProtKB-KW"/>
</dbReference>
<protein>
    <recommendedName>
        <fullName evidence="3 7">DNA topoisomerase</fullName>
        <ecNumber evidence="3 7">5.6.2.1</ecNumber>
    </recommendedName>
</protein>
<dbReference type="EMBL" id="JTDY01000245">
    <property type="protein sequence ID" value="KOB78079.1"/>
    <property type="molecule type" value="Genomic_DNA"/>
</dbReference>
<dbReference type="Pfam" id="PF01751">
    <property type="entry name" value="Toprim"/>
    <property type="match status" value="1"/>
</dbReference>
<dbReference type="InterPro" id="IPR013825">
    <property type="entry name" value="Topo_IA_cen_sub2"/>
</dbReference>
<reference evidence="10 11" key="1">
    <citation type="journal article" date="2015" name="Genome Biol. Evol.">
        <title>The genome of winter moth (Operophtera brumata) provides a genomic perspective on sexual dimorphism and phenology.</title>
        <authorList>
            <person name="Derks M.F."/>
            <person name="Smit S."/>
            <person name="Salis L."/>
            <person name="Schijlen E."/>
            <person name="Bossers A."/>
            <person name="Mateman C."/>
            <person name="Pijl A.S."/>
            <person name="de Ridder D."/>
            <person name="Groenen M.A."/>
            <person name="Visser M.E."/>
            <person name="Megens H.J."/>
        </authorList>
    </citation>
    <scope>NUCLEOTIDE SEQUENCE [LARGE SCALE GENOMIC DNA]</scope>
    <source>
        <strain evidence="10">WM2013NL</strain>
        <tissue evidence="10">Head and thorax</tissue>
    </source>
</reference>
<keyword evidence="6 7" id="KW-0413">Isomerase</keyword>
<proteinExistence type="inferred from homology"/>
<comment type="caution">
    <text evidence="10">The sequence shown here is derived from an EMBL/GenBank/DDBJ whole genome shotgun (WGS) entry which is preliminary data.</text>
</comment>
<keyword evidence="4 7" id="KW-0799">Topoisomerase</keyword>
<dbReference type="Pfam" id="PF01131">
    <property type="entry name" value="Topoisom_bac"/>
    <property type="match status" value="1"/>
</dbReference>
<feature type="domain" description="Toprim" evidence="8">
    <location>
        <begin position="3"/>
        <end position="155"/>
    </location>
</feature>
<dbReference type="SMART" id="SM00493">
    <property type="entry name" value="TOPRIM"/>
    <property type="match status" value="1"/>
</dbReference>
<dbReference type="FunFam" id="3.40.50.140:FF:000002">
    <property type="entry name" value="DNA topoisomerase"/>
    <property type="match status" value="1"/>
</dbReference>
<dbReference type="InterPro" id="IPR013824">
    <property type="entry name" value="Topo_IA_cen_sub1"/>
</dbReference>
<comment type="similarity">
    <text evidence="2 7">Belongs to the type IA topoisomerase family.</text>
</comment>
<dbReference type="EC" id="5.6.2.1" evidence="3 7"/>
<name>A0A0L7LRP9_OPEBR</name>
<dbReference type="InterPro" id="IPR013826">
    <property type="entry name" value="Topo_IA_cen_sub3"/>
</dbReference>
<dbReference type="SMART" id="SM00437">
    <property type="entry name" value="TOP1Ac"/>
    <property type="match status" value="1"/>
</dbReference>
<dbReference type="Gene3D" id="3.40.50.140">
    <property type="match status" value="1"/>
</dbReference>
<evidence type="ECO:0000256" key="3">
    <source>
        <dbReference type="ARBA" id="ARBA00012891"/>
    </source>
</evidence>
<dbReference type="STRING" id="104452.A0A0L7LRP9"/>
<dbReference type="PANTHER" id="PTHR11390">
    <property type="entry name" value="PROKARYOTIC DNA TOPOISOMERASE"/>
    <property type="match status" value="1"/>
</dbReference>
<comment type="function">
    <text evidence="7">Introduces a single-strand break via transesterification at a target site in duplex DNA. Releases the supercoiling and torsional tension of DNA introduced during the DNA replication and transcription by transiently cleaving and rejoining one strand of the DNA duplex. The scissile phosphodiester is attacked by the catalytic tyrosine of the enzyme, resulting in the formation of a DNA-(5'-phosphotyrosyl)-enzyme intermediate and the expulsion of a 3'-OH DNA strand.</text>
</comment>
<dbReference type="GO" id="GO:0006265">
    <property type="term" value="P:DNA topological change"/>
    <property type="evidence" value="ECO:0007669"/>
    <property type="project" value="InterPro"/>
</dbReference>
<feature type="domain" description="Topo IA-type catalytic" evidence="9">
    <location>
        <begin position="170"/>
        <end position="562"/>
    </location>
</feature>
<evidence type="ECO:0000259" key="9">
    <source>
        <dbReference type="PROSITE" id="PS52039"/>
    </source>
</evidence>
<evidence type="ECO:0000313" key="11">
    <source>
        <dbReference type="Proteomes" id="UP000037510"/>
    </source>
</evidence>
<accession>A0A0L7LRP9</accession>
<dbReference type="InterPro" id="IPR023405">
    <property type="entry name" value="Topo_IA_core_domain"/>
</dbReference>
<evidence type="ECO:0000256" key="2">
    <source>
        <dbReference type="ARBA" id="ARBA00009446"/>
    </source>
</evidence>
<dbReference type="Proteomes" id="UP000037510">
    <property type="component" value="Unassembled WGS sequence"/>
</dbReference>
<dbReference type="GO" id="GO:0003917">
    <property type="term" value="F:DNA topoisomerase type I (single strand cut, ATP-independent) activity"/>
    <property type="evidence" value="ECO:0007669"/>
    <property type="project" value="UniProtKB-EC"/>
</dbReference>
<dbReference type="InterPro" id="IPR013497">
    <property type="entry name" value="Topo_IA_cen"/>
</dbReference>
<dbReference type="GO" id="GO:0006310">
    <property type="term" value="P:DNA recombination"/>
    <property type="evidence" value="ECO:0007669"/>
    <property type="project" value="TreeGrafter"/>
</dbReference>
<dbReference type="GO" id="GO:0005634">
    <property type="term" value="C:nucleus"/>
    <property type="evidence" value="ECO:0007669"/>
    <property type="project" value="TreeGrafter"/>
</dbReference>
<gene>
    <name evidence="10" type="ORF">OBRU01_03038</name>
</gene>
<evidence type="ECO:0000259" key="8">
    <source>
        <dbReference type="PROSITE" id="PS50880"/>
    </source>
</evidence>
<dbReference type="PROSITE" id="PS50880">
    <property type="entry name" value="TOPRIM"/>
    <property type="match status" value="1"/>
</dbReference>
<dbReference type="PANTHER" id="PTHR11390:SF20">
    <property type="entry name" value="DNA TOPOISOMERASE 3-BETA-1"/>
    <property type="match status" value="1"/>
</dbReference>
<evidence type="ECO:0000313" key="10">
    <source>
        <dbReference type="EMBL" id="KOB78079.1"/>
    </source>
</evidence>
<comment type="catalytic activity">
    <reaction evidence="1 7">
        <text>ATP-independent breakage of single-stranded DNA, followed by passage and rejoining.</text>
        <dbReference type="EC" id="5.6.2.1"/>
    </reaction>
</comment>